<gene>
    <name evidence="5" type="ORF">Dcar01_02136</name>
</gene>
<dbReference type="InterPro" id="IPR029063">
    <property type="entry name" value="SAM-dependent_MTases_sf"/>
</dbReference>
<dbReference type="SUPFAM" id="SSF53335">
    <property type="entry name" value="S-adenosyl-L-methionine-dependent methyltransferases"/>
    <property type="match status" value="1"/>
</dbReference>
<dbReference type="PANTHER" id="PTHR44942:SF4">
    <property type="entry name" value="METHYLTRANSFERASE TYPE 11 DOMAIN-CONTAINING PROTEIN"/>
    <property type="match status" value="1"/>
</dbReference>
<dbReference type="InterPro" id="IPR051052">
    <property type="entry name" value="Diverse_substrate_MTase"/>
</dbReference>
<dbReference type="RefSeq" id="WP_345464961.1">
    <property type="nucleotide sequence ID" value="NZ_BAABRP010000007.1"/>
</dbReference>
<reference evidence="5 6" key="1">
    <citation type="submission" date="2024-02" db="EMBL/GenBank/DDBJ databases">
        <title>Deinococcus carri NBRC 110142.</title>
        <authorList>
            <person name="Ichikawa N."/>
            <person name="Katano-Makiyama Y."/>
            <person name="Hidaka K."/>
        </authorList>
    </citation>
    <scope>NUCLEOTIDE SEQUENCE [LARGE SCALE GENOMIC DNA]</scope>
    <source>
        <strain evidence="5 6">NBRC 110142</strain>
    </source>
</reference>
<evidence type="ECO:0000313" key="5">
    <source>
        <dbReference type="EMBL" id="GAA5513401.1"/>
    </source>
</evidence>
<evidence type="ECO:0000256" key="3">
    <source>
        <dbReference type="ARBA" id="ARBA00022679"/>
    </source>
</evidence>
<evidence type="ECO:0000313" key="6">
    <source>
        <dbReference type="Proteomes" id="UP001401887"/>
    </source>
</evidence>
<evidence type="ECO:0000256" key="1">
    <source>
        <dbReference type="ARBA" id="ARBA00008361"/>
    </source>
</evidence>
<sequence length="187" mass="20891">MLAHAAPHARVLYAQARAEALPLPDHTLDVLTVAQGFHWFDQKAFLTEARRTLGPTGVLFLYDLFFLGQMPGREDFAAFVQAYGLRYPAPPRHRSAYGYGFGVAEARQAGFSFCEERFTHPLTFTRPALVAYLLTHSNTIVATEGGRETPEEVAAWLDLELRPFLPDGEERTLLFGGLQMVLRPLAL</sequence>
<dbReference type="Gene3D" id="3.40.50.150">
    <property type="entry name" value="Vaccinia Virus protein VP39"/>
    <property type="match status" value="1"/>
</dbReference>
<comment type="caution">
    <text evidence="5">The sequence shown here is derived from an EMBL/GenBank/DDBJ whole genome shotgun (WGS) entry which is preliminary data.</text>
</comment>
<proteinExistence type="inferred from homology"/>
<organism evidence="5 6">
    <name type="scientific">Deinococcus carri</name>
    <dbReference type="NCBI Taxonomy" id="1211323"/>
    <lineage>
        <taxon>Bacteria</taxon>
        <taxon>Thermotogati</taxon>
        <taxon>Deinococcota</taxon>
        <taxon>Deinococci</taxon>
        <taxon>Deinococcales</taxon>
        <taxon>Deinococcaceae</taxon>
        <taxon>Deinococcus</taxon>
    </lineage>
</organism>
<dbReference type="InterPro" id="IPR013216">
    <property type="entry name" value="Methyltransf_11"/>
</dbReference>
<dbReference type="Pfam" id="PF08241">
    <property type="entry name" value="Methyltransf_11"/>
    <property type="match status" value="1"/>
</dbReference>
<protein>
    <recommendedName>
        <fullName evidence="4">Methyltransferase type 11 domain-containing protein</fullName>
    </recommendedName>
</protein>
<keyword evidence="2" id="KW-0489">Methyltransferase</keyword>
<accession>A0ABP9W8E2</accession>
<dbReference type="EMBL" id="BAABRP010000007">
    <property type="protein sequence ID" value="GAA5513401.1"/>
    <property type="molecule type" value="Genomic_DNA"/>
</dbReference>
<comment type="similarity">
    <text evidence="1">Belongs to the methyltransferase superfamily.</text>
</comment>
<feature type="domain" description="Methyltransferase type 11" evidence="4">
    <location>
        <begin position="9"/>
        <end position="61"/>
    </location>
</feature>
<name>A0ABP9W8E2_9DEIO</name>
<keyword evidence="6" id="KW-1185">Reference proteome</keyword>
<evidence type="ECO:0000256" key="2">
    <source>
        <dbReference type="ARBA" id="ARBA00022603"/>
    </source>
</evidence>
<keyword evidence="3" id="KW-0808">Transferase</keyword>
<dbReference type="PANTHER" id="PTHR44942">
    <property type="entry name" value="METHYLTRANSF_11 DOMAIN-CONTAINING PROTEIN"/>
    <property type="match status" value="1"/>
</dbReference>
<dbReference type="Proteomes" id="UP001401887">
    <property type="component" value="Unassembled WGS sequence"/>
</dbReference>
<evidence type="ECO:0000259" key="4">
    <source>
        <dbReference type="Pfam" id="PF08241"/>
    </source>
</evidence>